<dbReference type="EMBL" id="AP028056">
    <property type="protein sequence ID" value="BEH01514.1"/>
    <property type="molecule type" value="Genomic_DNA"/>
</dbReference>
<name>A0AAN0MFP3_9ACTN</name>
<gene>
    <name evidence="3" type="ORF">brsh051_07950</name>
</gene>
<dbReference type="KEGG" id="broo:brsh051_07950"/>
<protein>
    <submittedName>
        <fullName evidence="3">Urease accessory UreF family protein</fullName>
    </submittedName>
</protein>
<dbReference type="Gene3D" id="1.10.4190.10">
    <property type="entry name" value="Urease accessory protein UreF"/>
    <property type="match status" value="1"/>
</dbReference>
<dbReference type="InterPro" id="IPR038277">
    <property type="entry name" value="UreF_sf"/>
</dbReference>
<proteinExistence type="predicted"/>
<evidence type="ECO:0000256" key="2">
    <source>
        <dbReference type="ARBA" id="ARBA00023186"/>
    </source>
</evidence>
<evidence type="ECO:0000313" key="3">
    <source>
        <dbReference type="EMBL" id="BEH01514.1"/>
    </source>
</evidence>
<sequence>MSGLLLTFLADVRLPVGAHTQSAGLEPALQAGMPAGAVDRFIRTRLETVTEVEAGTAVVARAVELSGGDLAAVESAWAARTPSRALRDNAHQLGRGQSRLLATLWPTERDHHDARYCRAIVLGVTAARAGLDAHDTARLVGYDDLQAVTSALLKLEPGDPVEVAALTRDLLSEVEAMADRVAGLTAPEQIPAHAAPQLELWTERHAHTTERLFRA</sequence>
<reference evidence="3" key="1">
    <citation type="journal article" date="2024" name="Int. J. Syst. Evol. Microbiol.">
        <title>Brooklawnia propionicigenes sp. nov., a facultatively anaerobic, propionate-producing bacterium isolated from a methanogenic reactor treating waste from cattle farms.</title>
        <authorList>
            <person name="Akita Y."/>
            <person name="Ueki A."/>
            <person name="Tonouchi A."/>
            <person name="Sugawara Y."/>
            <person name="Honma S."/>
            <person name="Kaku N."/>
            <person name="Ueki K."/>
        </authorList>
    </citation>
    <scope>NUCLEOTIDE SEQUENCE</scope>
    <source>
        <strain evidence="3">SH051</strain>
    </source>
</reference>
<evidence type="ECO:0000256" key="1">
    <source>
        <dbReference type="ARBA" id="ARBA00022988"/>
    </source>
</evidence>
<keyword evidence="4" id="KW-1185">Reference proteome</keyword>
<accession>A0AAN0MFP3</accession>
<organism evidence="3 4">
    <name type="scientific">Brooklawnia propionicigenes</name>
    <dbReference type="NCBI Taxonomy" id="3041175"/>
    <lineage>
        <taxon>Bacteria</taxon>
        <taxon>Bacillati</taxon>
        <taxon>Actinomycetota</taxon>
        <taxon>Actinomycetes</taxon>
        <taxon>Propionibacteriales</taxon>
        <taxon>Propionibacteriaceae</taxon>
        <taxon>Brooklawnia</taxon>
    </lineage>
</organism>
<dbReference type="AlphaFoldDB" id="A0AAN0MFP3"/>
<dbReference type="InterPro" id="IPR002639">
    <property type="entry name" value="UreF"/>
</dbReference>
<dbReference type="PANTHER" id="PTHR33620:SF1">
    <property type="entry name" value="UREASE ACCESSORY PROTEIN F"/>
    <property type="match status" value="1"/>
</dbReference>
<keyword evidence="1" id="KW-0996">Nickel insertion</keyword>
<dbReference type="Pfam" id="PF01730">
    <property type="entry name" value="UreF"/>
    <property type="match status" value="1"/>
</dbReference>
<dbReference type="GO" id="GO:0016151">
    <property type="term" value="F:nickel cation binding"/>
    <property type="evidence" value="ECO:0007669"/>
    <property type="project" value="InterPro"/>
</dbReference>
<evidence type="ECO:0000313" key="4">
    <source>
        <dbReference type="Proteomes" id="UP001431656"/>
    </source>
</evidence>
<dbReference type="Proteomes" id="UP001431656">
    <property type="component" value="Chromosome"/>
</dbReference>
<keyword evidence="2" id="KW-0143">Chaperone</keyword>
<dbReference type="PANTHER" id="PTHR33620">
    <property type="entry name" value="UREASE ACCESSORY PROTEIN F"/>
    <property type="match status" value="1"/>
</dbReference>